<evidence type="ECO:0000259" key="8">
    <source>
        <dbReference type="Pfam" id="PF00849"/>
    </source>
</evidence>
<dbReference type="InterPro" id="IPR020103">
    <property type="entry name" value="PsdUridine_synth_cat_dom_sf"/>
</dbReference>
<evidence type="ECO:0000256" key="7">
    <source>
        <dbReference type="RuleBase" id="RU003887"/>
    </source>
</evidence>
<dbReference type="Gene3D" id="3.30.70.580">
    <property type="entry name" value="Pseudouridine synthase I, catalytic domain, N-terminal subdomain"/>
    <property type="match status" value="1"/>
</dbReference>
<dbReference type="EC" id="5.4.99.-" evidence="7"/>
<evidence type="ECO:0000256" key="3">
    <source>
        <dbReference type="ARBA" id="ARBA00023235"/>
    </source>
</evidence>
<comment type="caution">
    <text evidence="10">The sequence shown here is derived from an EMBL/GenBank/DDBJ whole genome shotgun (WGS) entry which is preliminary data.</text>
</comment>
<dbReference type="SUPFAM" id="SSF55174">
    <property type="entry name" value="Alpha-L RNA-binding motif"/>
    <property type="match status" value="1"/>
</dbReference>
<evidence type="ECO:0000313" key="11">
    <source>
        <dbReference type="Proteomes" id="UP000020218"/>
    </source>
</evidence>
<dbReference type="GO" id="GO:0160136">
    <property type="term" value="F:16S rRNA pseudouridine(516) synthase activity"/>
    <property type="evidence" value="ECO:0007669"/>
    <property type="project" value="UniProtKB-EC"/>
</dbReference>
<comment type="catalytic activity">
    <reaction evidence="4">
        <text>uridine(516) in 16S rRNA = pseudouridine(516) in 16S rRNA</text>
        <dbReference type="Rhea" id="RHEA:38867"/>
        <dbReference type="Rhea" id="RHEA-COMP:10089"/>
        <dbReference type="Rhea" id="RHEA-COMP:10090"/>
        <dbReference type="ChEBI" id="CHEBI:65314"/>
        <dbReference type="ChEBI" id="CHEBI:65315"/>
        <dbReference type="EC" id="5.4.99.19"/>
    </reaction>
</comment>
<organism evidence="10 11">
    <name type="scientific">Candidatus Accumulibacter adjunctus</name>
    <dbReference type="NCBI Taxonomy" id="1454001"/>
    <lineage>
        <taxon>Bacteria</taxon>
        <taxon>Pseudomonadati</taxon>
        <taxon>Pseudomonadota</taxon>
        <taxon>Betaproteobacteria</taxon>
        <taxon>Candidatus Accumulibacter</taxon>
    </lineage>
</organism>
<dbReference type="PROSITE" id="PS01149">
    <property type="entry name" value="PSI_RSU"/>
    <property type="match status" value="1"/>
</dbReference>
<dbReference type="STRING" id="1454001.AW08_00049"/>
<evidence type="ECO:0000256" key="6">
    <source>
        <dbReference type="PROSITE-ProRule" id="PRU00182"/>
    </source>
</evidence>
<dbReference type="EMBL" id="JFAX01000001">
    <property type="protein sequence ID" value="EXI69556.1"/>
    <property type="molecule type" value="Genomic_DNA"/>
</dbReference>
<evidence type="ECO:0000256" key="5">
    <source>
        <dbReference type="ARBA" id="ARBA00037590"/>
    </source>
</evidence>
<dbReference type="Pfam" id="PF00849">
    <property type="entry name" value="PseudoU_synth_2"/>
    <property type="match status" value="1"/>
</dbReference>
<gene>
    <name evidence="10" type="primary">rsuA</name>
    <name evidence="10" type="ORF">AW08_00049</name>
</gene>
<feature type="domain" description="RNA-binding S4" evidence="9">
    <location>
        <begin position="3"/>
        <end position="36"/>
    </location>
</feature>
<dbReference type="PANTHER" id="PTHR47683">
    <property type="entry name" value="PSEUDOURIDINE SYNTHASE FAMILY PROTEIN-RELATED"/>
    <property type="match status" value="1"/>
</dbReference>
<dbReference type="AlphaFoldDB" id="A0A011N3W3"/>
<proteinExistence type="inferred from homology"/>
<dbReference type="Gene3D" id="3.10.290.10">
    <property type="entry name" value="RNA-binding S4 domain"/>
    <property type="match status" value="1"/>
</dbReference>
<dbReference type="InterPro" id="IPR018496">
    <property type="entry name" value="PsdUridine_synth_RsuA/RluB_CS"/>
</dbReference>
<dbReference type="PANTHER" id="PTHR47683:SF4">
    <property type="entry name" value="PSEUDOURIDINE SYNTHASE"/>
    <property type="match status" value="1"/>
</dbReference>
<evidence type="ECO:0000256" key="2">
    <source>
        <dbReference type="ARBA" id="ARBA00022884"/>
    </source>
</evidence>
<dbReference type="NCBIfam" id="TIGR00093">
    <property type="entry name" value="pseudouridine synthase"/>
    <property type="match status" value="1"/>
</dbReference>
<dbReference type="Proteomes" id="UP000020218">
    <property type="component" value="Unassembled WGS sequence"/>
</dbReference>
<dbReference type="InterPro" id="IPR042092">
    <property type="entry name" value="PsdUridine_s_RsuA/RluB/E/F_cat"/>
</dbReference>
<keyword evidence="3 7" id="KW-0413">Isomerase</keyword>
<evidence type="ECO:0000256" key="1">
    <source>
        <dbReference type="ARBA" id="ARBA00008348"/>
    </source>
</evidence>
<sequence length="257" mass="28252">MELARLLQSQGFGSRAECRALVASGRVCVNGRQCTDWARPYEGEGLVFSVDDVCWRYRQAAYLALHKPAGYECSHRPQQHQSVYSLLPLPLARRGVQAVGRLDQDTTGLLLLSDDGAFVHRYTSPRKLVEKVYEVRTRHVVDDGQVRALLAGVTLRDEALPVAAVGCQRLDDRQLRLSVTLGRYHLVKRMLAAVGNRVESLHRVAIGGFVLPADLRAGEWIWLEAADLDLLAVGRLTPKCGGPVHDDPPATLAGQGS</sequence>
<dbReference type="GO" id="GO:0003723">
    <property type="term" value="F:RNA binding"/>
    <property type="evidence" value="ECO:0007669"/>
    <property type="project" value="UniProtKB-KW"/>
</dbReference>
<dbReference type="CDD" id="cd00165">
    <property type="entry name" value="S4"/>
    <property type="match status" value="1"/>
</dbReference>
<dbReference type="InterPro" id="IPR006145">
    <property type="entry name" value="PsdUridine_synth_RsuA/RluA"/>
</dbReference>
<evidence type="ECO:0000313" key="10">
    <source>
        <dbReference type="EMBL" id="EXI69556.1"/>
    </source>
</evidence>
<dbReference type="InterPro" id="IPR036986">
    <property type="entry name" value="S4_RNA-bd_sf"/>
</dbReference>
<dbReference type="SUPFAM" id="SSF55120">
    <property type="entry name" value="Pseudouridine synthase"/>
    <property type="match status" value="1"/>
</dbReference>
<dbReference type="InterPro" id="IPR020094">
    <property type="entry name" value="TruA/RsuA/RluB/E/F_N"/>
</dbReference>
<dbReference type="InterPro" id="IPR000748">
    <property type="entry name" value="PsdUridine_synth_RsuA/RluB/E/F"/>
</dbReference>
<reference evidence="10" key="1">
    <citation type="submission" date="2014-02" db="EMBL/GenBank/DDBJ databases">
        <title>Expanding our view of genomic diversity in Candidatus Accumulibacter clades.</title>
        <authorList>
            <person name="Skennerton C.T."/>
            <person name="Barr J.J."/>
            <person name="Slater F.R."/>
            <person name="Bond P.L."/>
            <person name="Tyson G.W."/>
        </authorList>
    </citation>
    <scope>NUCLEOTIDE SEQUENCE [LARGE SCALE GENOMIC DNA]</scope>
</reference>
<dbReference type="Gene3D" id="3.30.70.1560">
    <property type="entry name" value="Alpha-L RNA-binding motif"/>
    <property type="match status" value="1"/>
</dbReference>
<dbReference type="InterPro" id="IPR050343">
    <property type="entry name" value="RsuA_PseudoU_synthase"/>
</dbReference>
<feature type="domain" description="Pseudouridine synthase RsuA/RluA-like" evidence="8">
    <location>
        <begin position="62"/>
        <end position="145"/>
    </location>
</feature>
<keyword evidence="11" id="KW-1185">Reference proteome</keyword>
<evidence type="ECO:0000256" key="4">
    <source>
        <dbReference type="ARBA" id="ARBA00036749"/>
    </source>
</evidence>
<name>A0A011N3W3_9PROT</name>
<dbReference type="PATRIC" id="fig|1454001.3.peg.228"/>
<comment type="function">
    <text evidence="5">Responsible for synthesis of pseudouridine from uracil-516 in 16S ribosomal RNA.</text>
</comment>
<protein>
    <recommendedName>
        <fullName evidence="7">Pseudouridine synthase</fullName>
        <ecNumber evidence="7">5.4.99.-</ecNumber>
    </recommendedName>
</protein>
<dbReference type="InterPro" id="IPR002942">
    <property type="entry name" value="S4_RNA-bd"/>
</dbReference>
<dbReference type="PROSITE" id="PS50889">
    <property type="entry name" value="S4"/>
    <property type="match status" value="1"/>
</dbReference>
<dbReference type="GO" id="GO:0000455">
    <property type="term" value="P:enzyme-directed rRNA pseudouridine synthesis"/>
    <property type="evidence" value="ECO:0007669"/>
    <property type="project" value="UniProtKB-ARBA"/>
</dbReference>
<dbReference type="CDD" id="cd02553">
    <property type="entry name" value="PseudoU_synth_RsuA"/>
    <property type="match status" value="1"/>
</dbReference>
<keyword evidence="2 6" id="KW-0694">RNA-binding</keyword>
<accession>A0A011N3W3</accession>
<comment type="similarity">
    <text evidence="1 7">Belongs to the pseudouridine synthase RsuA family.</text>
</comment>
<dbReference type="Pfam" id="PF01479">
    <property type="entry name" value="S4"/>
    <property type="match status" value="1"/>
</dbReference>
<evidence type="ECO:0000259" key="9">
    <source>
        <dbReference type="Pfam" id="PF01479"/>
    </source>
</evidence>